<reference evidence="4" key="1">
    <citation type="submission" date="2022-03" db="EMBL/GenBank/DDBJ databases">
        <authorList>
            <person name="Martin C."/>
        </authorList>
    </citation>
    <scope>NUCLEOTIDE SEQUENCE</scope>
</reference>
<dbReference type="CDD" id="cd00041">
    <property type="entry name" value="CUB"/>
    <property type="match status" value="1"/>
</dbReference>
<accession>A0A8J1Y3H5</accession>
<protein>
    <submittedName>
        <fullName evidence="4">Uncharacterized protein</fullName>
    </submittedName>
</protein>
<proteinExistence type="predicted"/>
<dbReference type="OrthoDB" id="6154841at2759"/>
<comment type="caution">
    <text evidence="3">Lacks conserved residue(s) required for the propagation of feature annotation.</text>
</comment>
<name>A0A8J1Y3H5_OWEFU</name>
<dbReference type="EMBL" id="CAIIXF020000004">
    <property type="protein sequence ID" value="CAH1781633.1"/>
    <property type="molecule type" value="Genomic_DNA"/>
</dbReference>
<feature type="non-terminal residue" evidence="4">
    <location>
        <position position="1"/>
    </location>
</feature>
<dbReference type="PANTHER" id="PTHR24251">
    <property type="entry name" value="OVOCHYMASE-RELATED"/>
    <property type="match status" value="1"/>
</dbReference>
<dbReference type="PROSITE" id="PS01180">
    <property type="entry name" value="CUB"/>
    <property type="match status" value="1"/>
</dbReference>
<gene>
    <name evidence="4" type="ORF">OFUS_LOCUS8193</name>
</gene>
<dbReference type="SUPFAM" id="SSF49854">
    <property type="entry name" value="Spermadhesin, CUB domain"/>
    <property type="match status" value="1"/>
</dbReference>
<dbReference type="InterPro" id="IPR000859">
    <property type="entry name" value="CUB_dom"/>
</dbReference>
<keyword evidence="2" id="KW-1015">Disulfide bond</keyword>
<evidence type="ECO:0000256" key="3">
    <source>
        <dbReference type="PROSITE-ProRule" id="PRU00059"/>
    </source>
</evidence>
<organism evidence="4 5">
    <name type="scientific">Owenia fusiformis</name>
    <name type="common">Polychaete worm</name>
    <dbReference type="NCBI Taxonomy" id="6347"/>
    <lineage>
        <taxon>Eukaryota</taxon>
        <taxon>Metazoa</taxon>
        <taxon>Spiralia</taxon>
        <taxon>Lophotrochozoa</taxon>
        <taxon>Annelida</taxon>
        <taxon>Polychaeta</taxon>
        <taxon>Sedentaria</taxon>
        <taxon>Canalipalpata</taxon>
        <taxon>Sabellida</taxon>
        <taxon>Oweniida</taxon>
        <taxon>Oweniidae</taxon>
        <taxon>Owenia</taxon>
    </lineage>
</organism>
<dbReference type="Gene3D" id="2.60.120.290">
    <property type="entry name" value="Spermadhesin, CUB domain"/>
    <property type="match status" value="1"/>
</dbReference>
<sequence>MVVNLTFHDFDIEYHPRCEFDHIRLWDFYGNLGSFLCGSKAPYPIKSRGNWMLVLLNTDGEIARQGFYATFEAIDKDEIVSMTTVAQANTAATFITECKGDSDSIYLNGSSGDFSSP</sequence>
<evidence type="ECO:0000256" key="2">
    <source>
        <dbReference type="ARBA" id="ARBA00023157"/>
    </source>
</evidence>
<dbReference type="Pfam" id="PF00431">
    <property type="entry name" value="CUB"/>
    <property type="match status" value="1"/>
</dbReference>
<dbReference type="AlphaFoldDB" id="A0A8J1Y3H5"/>
<comment type="caution">
    <text evidence="4">The sequence shown here is derived from an EMBL/GenBank/DDBJ whole genome shotgun (WGS) entry which is preliminary data.</text>
</comment>
<dbReference type="InterPro" id="IPR035914">
    <property type="entry name" value="Sperma_CUB_dom_sf"/>
</dbReference>
<evidence type="ECO:0000313" key="5">
    <source>
        <dbReference type="Proteomes" id="UP000749559"/>
    </source>
</evidence>
<keyword evidence="5" id="KW-1185">Reference proteome</keyword>
<dbReference type="Proteomes" id="UP000749559">
    <property type="component" value="Unassembled WGS sequence"/>
</dbReference>
<evidence type="ECO:0000313" key="4">
    <source>
        <dbReference type="EMBL" id="CAH1781633.1"/>
    </source>
</evidence>
<keyword evidence="1" id="KW-0677">Repeat</keyword>
<evidence type="ECO:0000256" key="1">
    <source>
        <dbReference type="ARBA" id="ARBA00022737"/>
    </source>
</evidence>